<name>A0ABW2SIM7_9ACTO</name>
<feature type="domain" description="HRDC" evidence="12">
    <location>
        <begin position="663"/>
        <end position="743"/>
    </location>
</feature>
<dbReference type="InterPro" id="IPR002121">
    <property type="entry name" value="HRDC_dom"/>
</dbReference>
<dbReference type="InterPro" id="IPR010997">
    <property type="entry name" value="HRDC-like_sf"/>
</dbReference>
<comment type="caution">
    <text evidence="15">The sequence shown here is derived from an EMBL/GenBank/DDBJ whole genome shotgun (WGS) entry which is preliminary data.</text>
</comment>
<dbReference type="Gene3D" id="1.10.486.10">
    <property type="entry name" value="PCRA, domain 4"/>
    <property type="match status" value="2"/>
</dbReference>
<evidence type="ECO:0000256" key="1">
    <source>
        <dbReference type="ARBA" id="ARBA00009922"/>
    </source>
</evidence>
<dbReference type="EC" id="5.6.2.4" evidence="8"/>
<feature type="domain" description="UvrD-like helicase C-terminal" evidence="14">
    <location>
        <begin position="307"/>
        <end position="556"/>
    </location>
</feature>
<protein>
    <recommendedName>
        <fullName evidence="8">DNA 3'-5' helicase</fullName>
        <ecNumber evidence="8">5.6.2.4</ecNumber>
    </recommendedName>
</protein>
<dbReference type="PROSITE" id="PS51217">
    <property type="entry name" value="UVRD_HELICASE_CTER"/>
    <property type="match status" value="1"/>
</dbReference>
<keyword evidence="6" id="KW-0413">Isomerase</keyword>
<evidence type="ECO:0000256" key="9">
    <source>
        <dbReference type="ARBA" id="ARBA00048988"/>
    </source>
</evidence>
<evidence type="ECO:0000256" key="7">
    <source>
        <dbReference type="ARBA" id="ARBA00034617"/>
    </source>
</evidence>
<dbReference type="SUPFAM" id="SSF52540">
    <property type="entry name" value="P-loop containing nucleoside triphosphate hydrolases"/>
    <property type="match status" value="1"/>
</dbReference>
<keyword evidence="4 10" id="KW-0347">Helicase</keyword>
<dbReference type="Gene3D" id="1.10.150.80">
    <property type="entry name" value="HRDC domain"/>
    <property type="match status" value="1"/>
</dbReference>
<comment type="catalytic activity">
    <reaction evidence="9">
        <text>ATP + H2O = ADP + phosphate + H(+)</text>
        <dbReference type="Rhea" id="RHEA:13065"/>
        <dbReference type="ChEBI" id="CHEBI:15377"/>
        <dbReference type="ChEBI" id="CHEBI:15378"/>
        <dbReference type="ChEBI" id="CHEBI:30616"/>
        <dbReference type="ChEBI" id="CHEBI:43474"/>
        <dbReference type="ChEBI" id="CHEBI:456216"/>
        <dbReference type="EC" id="5.6.2.4"/>
    </reaction>
</comment>
<dbReference type="Pfam" id="PF13361">
    <property type="entry name" value="UvrD_C"/>
    <property type="match status" value="2"/>
</dbReference>
<feature type="region of interest" description="Disordered" evidence="11">
    <location>
        <begin position="443"/>
        <end position="471"/>
    </location>
</feature>
<evidence type="ECO:0000259" key="14">
    <source>
        <dbReference type="PROSITE" id="PS51217"/>
    </source>
</evidence>
<evidence type="ECO:0000259" key="13">
    <source>
        <dbReference type="PROSITE" id="PS51198"/>
    </source>
</evidence>
<dbReference type="Gene3D" id="3.40.50.300">
    <property type="entry name" value="P-loop containing nucleotide triphosphate hydrolases"/>
    <property type="match status" value="3"/>
</dbReference>
<dbReference type="EMBL" id="JBHTEF010000001">
    <property type="protein sequence ID" value="MFC7579785.1"/>
    <property type="molecule type" value="Genomic_DNA"/>
</dbReference>
<dbReference type="CDD" id="cd18807">
    <property type="entry name" value="SF1_C_UvrD"/>
    <property type="match status" value="1"/>
</dbReference>
<proteinExistence type="inferred from homology"/>
<dbReference type="SUPFAM" id="SSF47819">
    <property type="entry name" value="HRDC-like"/>
    <property type="match status" value="1"/>
</dbReference>
<feature type="binding site" evidence="10">
    <location>
        <begin position="45"/>
        <end position="52"/>
    </location>
    <ligand>
        <name>ATP</name>
        <dbReference type="ChEBI" id="CHEBI:30616"/>
    </ligand>
</feature>
<keyword evidence="16" id="KW-1185">Reference proteome</keyword>
<dbReference type="Pfam" id="PF00570">
    <property type="entry name" value="HRDC"/>
    <property type="match status" value="1"/>
</dbReference>
<comment type="similarity">
    <text evidence="1">Belongs to the helicase family. UvrD subfamily.</text>
</comment>
<keyword evidence="2 10" id="KW-0547">Nucleotide-binding</keyword>
<evidence type="ECO:0000256" key="2">
    <source>
        <dbReference type="ARBA" id="ARBA00022741"/>
    </source>
</evidence>
<evidence type="ECO:0000313" key="15">
    <source>
        <dbReference type="EMBL" id="MFC7579785.1"/>
    </source>
</evidence>
<evidence type="ECO:0000256" key="10">
    <source>
        <dbReference type="PROSITE-ProRule" id="PRU00560"/>
    </source>
</evidence>
<dbReference type="PROSITE" id="PS51198">
    <property type="entry name" value="UVRD_HELICASE_ATP_BIND"/>
    <property type="match status" value="1"/>
</dbReference>
<dbReference type="Proteomes" id="UP001596527">
    <property type="component" value="Unassembled WGS sequence"/>
</dbReference>
<dbReference type="PANTHER" id="PTHR11070:SF69">
    <property type="entry name" value="ATP-DEPENDENT DNA HELICASE UVRD2"/>
    <property type="match status" value="1"/>
</dbReference>
<dbReference type="PANTHER" id="PTHR11070">
    <property type="entry name" value="UVRD / RECB / PCRA DNA HELICASE FAMILY MEMBER"/>
    <property type="match status" value="1"/>
</dbReference>
<evidence type="ECO:0000256" key="4">
    <source>
        <dbReference type="ARBA" id="ARBA00022806"/>
    </source>
</evidence>
<accession>A0ABW2SIM7</accession>
<keyword evidence="5 10" id="KW-0067">ATP-binding</keyword>
<sequence length="746" mass="80345">MTSASTSDPEPLTRRLRDPEELLDALDPEQRTVAQQVSGPLAVLAGAGTGKTRAITYRIAYGAAVGAFDPTTVLAVTFTSRAAAEMRQRLRDLGVPHAQARTFHSAALRQLGYFWPRTVGGQVPHLVEHKASLVAAAAARTGITVDRAAVRDIAAEIEWAKVSMTDAPRYAERARAERRDPPAGLDSEAFARVMDAYEGAKQDRGAIDFEDVLLLMCGILQDREDIARQVRSQYRTFVVDEYQDVSLLQQHLLDLWIGERHDICVVGDVAQTIYSFAGADPRHLVGFRKRHPGANLVRLNRDYRSTPQIVSVANQVMSRAAGAPAGGSGGAPAARGGAPDGVVHLVSQRPMGPGVSFRAYDDDQAEAAGVAGRAAELVAHGIPIHSIAVLYRTNSQSEALEQAFSDAGVSFVVRGGARFFDRDEIRRAMLLLRREALAERSRTAVAQGGEGAAAGAEADAGEPGEARSDGGEAAGAALLDRVQEIVGVAGWTPEPPSGTGALRERWDNLNALVELAGERGPLSLAEFVAELEERSAAQAAPAVAGVTFSTLHAAKGLEWDAVFLIGVSEGLLPISMAQTGAAREEERRLLYVGITRARDHLEISWARARSAGRGRGSRTRSRFLEGIWPEEAPGPRRSAGAPDRGSPRHQARARAREFEEENPPEVIELFTRLKEWRSRVARAASKPAYTVLADQTLRDVSIARPRTLRQLGVIRGIGAVKLDRYGAQVLAIVRGEDIVVEQPGQE</sequence>
<organism evidence="15 16">
    <name type="scientific">Schaalia naturae</name>
    <dbReference type="NCBI Taxonomy" id="635203"/>
    <lineage>
        <taxon>Bacteria</taxon>
        <taxon>Bacillati</taxon>
        <taxon>Actinomycetota</taxon>
        <taxon>Actinomycetes</taxon>
        <taxon>Actinomycetales</taxon>
        <taxon>Actinomycetaceae</taxon>
        <taxon>Schaalia</taxon>
    </lineage>
</organism>
<evidence type="ECO:0000256" key="5">
    <source>
        <dbReference type="ARBA" id="ARBA00022840"/>
    </source>
</evidence>
<dbReference type="PROSITE" id="PS50967">
    <property type="entry name" value="HRDC"/>
    <property type="match status" value="1"/>
</dbReference>
<dbReference type="InterPro" id="IPR014016">
    <property type="entry name" value="UvrD-like_ATP-bd"/>
</dbReference>
<dbReference type="InterPro" id="IPR044876">
    <property type="entry name" value="HRDC_dom_sf"/>
</dbReference>
<dbReference type="InterPro" id="IPR027417">
    <property type="entry name" value="P-loop_NTPase"/>
</dbReference>
<reference evidence="16" key="1">
    <citation type="journal article" date="2019" name="Int. J. Syst. Evol. Microbiol.">
        <title>The Global Catalogue of Microorganisms (GCM) 10K type strain sequencing project: providing services to taxonomists for standard genome sequencing and annotation.</title>
        <authorList>
            <consortium name="The Broad Institute Genomics Platform"/>
            <consortium name="The Broad Institute Genome Sequencing Center for Infectious Disease"/>
            <person name="Wu L."/>
            <person name="Ma J."/>
        </authorList>
    </citation>
    <scope>NUCLEOTIDE SEQUENCE [LARGE SCALE GENOMIC DNA]</scope>
    <source>
        <strain evidence="16">CCUG 56698</strain>
    </source>
</reference>
<dbReference type="InterPro" id="IPR013986">
    <property type="entry name" value="DExx_box_DNA_helicase_dom_sf"/>
</dbReference>
<feature type="compositionally biased region" description="Low complexity" evidence="11">
    <location>
        <begin position="443"/>
        <end position="463"/>
    </location>
</feature>
<keyword evidence="3 10" id="KW-0378">Hydrolase</keyword>
<dbReference type="InterPro" id="IPR000212">
    <property type="entry name" value="DNA_helicase_UvrD/REP"/>
</dbReference>
<dbReference type="InterPro" id="IPR014017">
    <property type="entry name" value="DNA_helicase_UvrD-like_C"/>
</dbReference>
<dbReference type="RefSeq" id="WP_380971276.1">
    <property type="nucleotide sequence ID" value="NZ_JBHTEF010000001.1"/>
</dbReference>
<gene>
    <name evidence="15" type="ORF">ACFQWG_00875</name>
</gene>
<dbReference type="GO" id="GO:0004386">
    <property type="term" value="F:helicase activity"/>
    <property type="evidence" value="ECO:0007669"/>
    <property type="project" value="UniProtKB-KW"/>
</dbReference>
<evidence type="ECO:0000259" key="12">
    <source>
        <dbReference type="PROSITE" id="PS50967"/>
    </source>
</evidence>
<dbReference type="SMART" id="SM00341">
    <property type="entry name" value="HRDC"/>
    <property type="match status" value="1"/>
</dbReference>
<evidence type="ECO:0000256" key="3">
    <source>
        <dbReference type="ARBA" id="ARBA00022801"/>
    </source>
</evidence>
<evidence type="ECO:0000256" key="6">
    <source>
        <dbReference type="ARBA" id="ARBA00023235"/>
    </source>
</evidence>
<dbReference type="Pfam" id="PF00580">
    <property type="entry name" value="UvrD-helicase"/>
    <property type="match status" value="1"/>
</dbReference>
<evidence type="ECO:0000256" key="8">
    <source>
        <dbReference type="ARBA" id="ARBA00034808"/>
    </source>
</evidence>
<evidence type="ECO:0000256" key="11">
    <source>
        <dbReference type="SAM" id="MobiDB-lite"/>
    </source>
</evidence>
<evidence type="ECO:0000313" key="16">
    <source>
        <dbReference type="Proteomes" id="UP001596527"/>
    </source>
</evidence>
<feature type="domain" description="UvrD-like helicase ATP-binding" evidence="13">
    <location>
        <begin position="24"/>
        <end position="306"/>
    </location>
</feature>
<dbReference type="CDD" id="cd17932">
    <property type="entry name" value="DEXQc_UvrD"/>
    <property type="match status" value="1"/>
</dbReference>
<feature type="region of interest" description="Disordered" evidence="11">
    <location>
        <begin position="613"/>
        <end position="658"/>
    </location>
</feature>
<comment type="catalytic activity">
    <reaction evidence="7">
        <text>Couples ATP hydrolysis with the unwinding of duplex DNA by translocating in the 3'-5' direction.</text>
        <dbReference type="EC" id="5.6.2.4"/>
    </reaction>
</comment>
<dbReference type="Gene3D" id="1.10.10.160">
    <property type="match status" value="1"/>
</dbReference>